<dbReference type="AlphaFoldDB" id="A0A382QSX3"/>
<dbReference type="InterPro" id="IPR036770">
    <property type="entry name" value="Ankyrin_rpt-contain_sf"/>
</dbReference>
<dbReference type="PROSITE" id="PS50088">
    <property type="entry name" value="ANK_REPEAT"/>
    <property type="match status" value="3"/>
</dbReference>
<dbReference type="SUPFAM" id="SSF48403">
    <property type="entry name" value="Ankyrin repeat"/>
    <property type="match status" value="1"/>
</dbReference>
<proteinExistence type="predicted"/>
<dbReference type="Pfam" id="PF12796">
    <property type="entry name" value="Ank_2"/>
    <property type="match status" value="1"/>
</dbReference>
<dbReference type="Gene3D" id="1.25.40.20">
    <property type="entry name" value="Ankyrin repeat-containing domain"/>
    <property type="match status" value="1"/>
</dbReference>
<evidence type="ECO:0000256" key="2">
    <source>
        <dbReference type="ARBA" id="ARBA00023043"/>
    </source>
</evidence>
<organism evidence="3">
    <name type="scientific">marine metagenome</name>
    <dbReference type="NCBI Taxonomy" id="408172"/>
    <lineage>
        <taxon>unclassified sequences</taxon>
        <taxon>metagenomes</taxon>
        <taxon>ecological metagenomes</taxon>
    </lineage>
</organism>
<evidence type="ECO:0000313" key="3">
    <source>
        <dbReference type="EMBL" id="SVC88067.1"/>
    </source>
</evidence>
<sequence length="142" mass="15112">MELHLDPQLAMGCHLPVMKHLLLTTIAAVVLVGCGNPEADRALLDAAYEGNIEVVKQQLAAGADVNAKDDEDEGMTPLHNASTWGHKEIVELLITEGADVNAMDDDGNTPMHFAIFNGNPATAALLYKHGGKMGEELKAEGK</sequence>
<reference evidence="3" key="1">
    <citation type="submission" date="2018-05" db="EMBL/GenBank/DDBJ databases">
        <authorList>
            <person name="Lanie J.A."/>
            <person name="Ng W.-L."/>
            <person name="Kazmierczak K.M."/>
            <person name="Andrzejewski T.M."/>
            <person name="Davidsen T.M."/>
            <person name="Wayne K.J."/>
            <person name="Tettelin H."/>
            <person name="Glass J.I."/>
            <person name="Rusch D."/>
            <person name="Podicherti R."/>
            <person name="Tsui H.-C.T."/>
            <person name="Winkler M.E."/>
        </authorList>
    </citation>
    <scope>NUCLEOTIDE SEQUENCE</scope>
</reference>
<dbReference type="EMBL" id="UINC01116371">
    <property type="protein sequence ID" value="SVC88067.1"/>
    <property type="molecule type" value="Genomic_DNA"/>
</dbReference>
<protein>
    <submittedName>
        <fullName evidence="3">Uncharacterized protein</fullName>
    </submittedName>
</protein>
<dbReference type="InterPro" id="IPR002110">
    <property type="entry name" value="Ankyrin_rpt"/>
</dbReference>
<dbReference type="PROSITE" id="PS50297">
    <property type="entry name" value="ANK_REP_REGION"/>
    <property type="match status" value="3"/>
</dbReference>
<gene>
    <name evidence="3" type="ORF">METZ01_LOCUS340921</name>
</gene>
<accession>A0A382QSX3</accession>
<name>A0A382QSX3_9ZZZZ</name>
<evidence type="ECO:0000256" key="1">
    <source>
        <dbReference type="ARBA" id="ARBA00022737"/>
    </source>
</evidence>
<dbReference type="SMART" id="SM00248">
    <property type="entry name" value="ANK"/>
    <property type="match status" value="3"/>
</dbReference>
<keyword evidence="1" id="KW-0677">Repeat</keyword>
<keyword evidence="2" id="KW-0040">ANK repeat</keyword>
<dbReference type="PANTHER" id="PTHR24171">
    <property type="entry name" value="ANKYRIN REPEAT DOMAIN-CONTAINING PROTEIN 39-RELATED"/>
    <property type="match status" value="1"/>
</dbReference>